<evidence type="ECO:0000313" key="2">
    <source>
        <dbReference type="EMBL" id="OIN90287.1"/>
    </source>
</evidence>
<proteinExistence type="predicted"/>
<keyword evidence="1" id="KW-1133">Transmembrane helix</keyword>
<feature type="transmembrane region" description="Helical" evidence="1">
    <location>
        <begin position="193"/>
        <end position="215"/>
    </location>
</feature>
<dbReference type="EMBL" id="MNUJ01000002">
    <property type="protein sequence ID" value="OIN90287.1"/>
    <property type="molecule type" value="Genomic_DNA"/>
</dbReference>
<dbReference type="AlphaFoldDB" id="A0A1J4RTQ5"/>
<accession>A0A1J4RTQ5</accession>
<protein>
    <submittedName>
        <fullName evidence="2">Uncharacterized protein</fullName>
    </submittedName>
</protein>
<organism evidence="2 3">
    <name type="scientific">Candidatus Berkelbacteria bacterium CG1_02_42_45</name>
    <dbReference type="NCBI Taxonomy" id="1805036"/>
    <lineage>
        <taxon>Bacteria</taxon>
        <taxon>Candidatus Berkelbacteria</taxon>
    </lineage>
</organism>
<name>A0A1J4RTQ5_9BACT</name>
<evidence type="ECO:0000313" key="3">
    <source>
        <dbReference type="Proteomes" id="UP000182753"/>
    </source>
</evidence>
<feature type="transmembrane region" description="Helical" evidence="1">
    <location>
        <begin position="165"/>
        <end position="186"/>
    </location>
</feature>
<dbReference type="Proteomes" id="UP000182753">
    <property type="component" value="Unassembled WGS sequence"/>
</dbReference>
<keyword evidence="1" id="KW-0472">Membrane</keyword>
<evidence type="ECO:0000256" key="1">
    <source>
        <dbReference type="SAM" id="Phobius"/>
    </source>
</evidence>
<gene>
    <name evidence="2" type="ORF">AUJ40_00065</name>
</gene>
<sequence length="288" mass="32817">MKKFFAWFLGIVLVLITPVVAIFYNFKQVVFSPESSKKMLVETDFYNQAKSVIKKTMFESSSNSPELQAITKITNKTLDEYNFQPKVEKVIDDFYAGLDNNNGNLIFSIDLTDIKQLIMQNALAEVQNQPVDFSELSIPDKWQVDFSKSEHASTIKVMAYLYHNFNLIMIIYGVLVSLFLLFCILSGVRYLRLFFAVFLIAGILIFAQRAIWWLINPHTIFTSILEQGKTGLQLVVENLIVYFKQKITIFLTWESGICISISAVGLIISSFIGLSKVGNIPLDDRKNS</sequence>
<keyword evidence="1" id="KW-0812">Transmembrane</keyword>
<reference evidence="2 3" key="1">
    <citation type="journal article" date="2016" name="Environ. Microbiol.">
        <title>Genomic resolution of a cold subsurface aquifer community provides metabolic insights for novel microbes adapted to high CO concentrations.</title>
        <authorList>
            <person name="Probst A.J."/>
            <person name="Castelle C.J."/>
            <person name="Singh A."/>
            <person name="Brown C.T."/>
            <person name="Anantharaman K."/>
            <person name="Sharon I."/>
            <person name="Hug L.A."/>
            <person name="Burstein D."/>
            <person name="Emerson J.B."/>
            <person name="Thomas B.C."/>
            <person name="Banfield J.F."/>
        </authorList>
    </citation>
    <scope>NUCLEOTIDE SEQUENCE [LARGE SCALE GENOMIC DNA]</scope>
    <source>
        <strain evidence="2">CG1_02_42_45</strain>
    </source>
</reference>
<feature type="transmembrane region" description="Helical" evidence="1">
    <location>
        <begin position="247"/>
        <end position="272"/>
    </location>
</feature>
<comment type="caution">
    <text evidence="2">The sequence shown here is derived from an EMBL/GenBank/DDBJ whole genome shotgun (WGS) entry which is preliminary data.</text>
</comment>